<name>A0A2U1PGB2_ARTAN</name>
<protein>
    <submittedName>
        <fullName evidence="1">Rad21/Rec8-like protein</fullName>
    </submittedName>
</protein>
<keyword evidence="2" id="KW-1185">Reference proteome</keyword>
<reference evidence="1 2" key="1">
    <citation type="journal article" date="2018" name="Mol. Plant">
        <title>The genome of Artemisia annua provides insight into the evolution of Asteraceae family and artemisinin biosynthesis.</title>
        <authorList>
            <person name="Shen Q."/>
            <person name="Zhang L."/>
            <person name="Liao Z."/>
            <person name="Wang S."/>
            <person name="Yan T."/>
            <person name="Shi P."/>
            <person name="Liu M."/>
            <person name="Fu X."/>
            <person name="Pan Q."/>
            <person name="Wang Y."/>
            <person name="Lv Z."/>
            <person name="Lu X."/>
            <person name="Zhang F."/>
            <person name="Jiang W."/>
            <person name="Ma Y."/>
            <person name="Chen M."/>
            <person name="Hao X."/>
            <person name="Li L."/>
            <person name="Tang Y."/>
            <person name="Lv G."/>
            <person name="Zhou Y."/>
            <person name="Sun X."/>
            <person name="Brodelius P.E."/>
            <person name="Rose J.K.C."/>
            <person name="Tang K."/>
        </authorList>
    </citation>
    <scope>NUCLEOTIDE SEQUENCE [LARGE SCALE GENOMIC DNA]</scope>
    <source>
        <strain evidence="2">cv. Huhao1</strain>
        <tissue evidence="1">Leaf</tissue>
    </source>
</reference>
<dbReference type="AlphaFoldDB" id="A0A2U1PGB2"/>
<evidence type="ECO:0000313" key="1">
    <source>
        <dbReference type="EMBL" id="PWA84707.1"/>
    </source>
</evidence>
<dbReference type="OrthoDB" id="10071381at2759"/>
<sequence>MMYGAEMKNLDNIDDSYISHDKRRADLPHVHHQADIDIITMCDEFDSYHADPSLFNQFER</sequence>
<gene>
    <name evidence="1" type="ORF">CTI12_AA156620</name>
</gene>
<dbReference type="Proteomes" id="UP000245207">
    <property type="component" value="Unassembled WGS sequence"/>
</dbReference>
<dbReference type="EMBL" id="PKPP01001200">
    <property type="protein sequence ID" value="PWA84707.1"/>
    <property type="molecule type" value="Genomic_DNA"/>
</dbReference>
<comment type="caution">
    <text evidence="1">The sequence shown here is derived from an EMBL/GenBank/DDBJ whole genome shotgun (WGS) entry which is preliminary data.</text>
</comment>
<accession>A0A2U1PGB2</accession>
<proteinExistence type="predicted"/>
<organism evidence="1 2">
    <name type="scientific">Artemisia annua</name>
    <name type="common">Sweet wormwood</name>
    <dbReference type="NCBI Taxonomy" id="35608"/>
    <lineage>
        <taxon>Eukaryota</taxon>
        <taxon>Viridiplantae</taxon>
        <taxon>Streptophyta</taxon>
        <taxon>Embryophyta</taxon>
        <taxon>Tracheophyta</taxon>
        <taxon>Spermatophyta</taxon>
        <taxon>Magnoliopsida</taxon>
        <taxon>eudicotyledons</taxon>
        <taxon>Gunneridae</taxon>
        <taxon>Pentapetalae</taxon>
        <taxon>asterids</taxon>
        <taxon>campanulids</taxon>
        <taxon>Asterales</taxon>
        <taxon>Asteraceae</taxon>
        <taxon>Asteroideae</taxon>
        <taxon>Anthemideae</taxon>
        <taxon>Artemisiinae</taxon>
        <taxon>Artemisia</taxon>
    </lineage>
</organism>
<evidence type="ECO:0000313" key="2">
    <source>
        <dbReference type="Proteomes" id="UP000245207"/>
    </source>
</evidence>